<dbReference type="Pfam" id="PF04043">
    <property type="entry name" value="PMEI"/>
    <property type="match status" value="1"/>
</dbReference>
<sequence>MAKPTALILTFLLFLLLVWAASSDFDATASCRYVTAPQLCTSVAISSAATSAKALTVAAVTEAASTAKQVSASVDAILAHSVTDANQRATLEVCKRSYESAVGSLEKAVEKLQSGAGSHGDIIADISAALTDAGSCRDTFSQNPGMVSPVAEEASVLKKLVSNSLALASDLDVDTPAD</sequence>
<evidence type="ECO:0000256" key="1">
    <source>
        <dbReference type="ARBA" id="ARBA00022729"/>
    </source>
</evidence>
<dbReference type="InterPro" id="IPR006501">
    <property type="entry name" value="Pectinesterase_inhib_dom"/>
</dbReference>
<keyword evidence="6" id="KW-1185">Reference proteome</keyword>
<organism evidence="5 6">
    <name type="scientific">Musa acuminata subsp. malaccensis</name>
    <name type="common">Wild banana</name>
    <name type="synonym">Musa malaccensis</name>
    <dbReference type="NCBI Taxonomy" id="214687"/>
    <lineage>
        <taxon>Eukaryota</taxon>
        <taxon>Viridiplantae</taxon>
        <taxon>Streptophyta</taxon>
        <taxon>Embryophyta</taxon>
        <taxon>Tracheophyta</taxon>
        <taxon>Spermatophyta</taxon>
        <taxon>Magnoliopsida</taxon>
        <taxon>Liliopsida</taxon>
        <taxon>Zingiberales</taxon>
        <taxon>Musaceae</taxon>
        <taxon>Musa</taxon>
    </lineage>
</organism>
<feature type="domain" description="Pectinesterase inhibitor" evidence="3">
    <location>
        <begin position="22"/>
        <end position="167"/>
    </location>
</feature>
<evidence type="ECO:0000256" key="2">
    <source>
        <dbReference type="SAM" id="SignalP"/>
    </source>
</evidence>
<accession>A0A804INJ1</accession>
<dbReference type="GO" id="GO:0004857">
    <property type="term" value="F:enzyme inhibitor activity"/>
    <property type="evidence" value="ECO:0007669"/>
    <property type="project" value="InterPro"/>
</dbReference>
<feature type="signal peptide" evidence="2">
    <location>
        <begin position="1"/>
        <end position="20"/>
    </location>
</feature>
<dbReference type="NCBIfam" id="TIGR01614">
    <property type="entry name" value="PME_inhib"/>
    <property type="match status" value="1"/>
</dbReference>
<dbReference type="PANTHER" id="PTHR31080">
    <property type="entry name" value="PECTINESTERASE INHIBITOR-LIKE"/>
    <property type="match status" value="1"/>
</dbReference>
<evidence type="ECO:0000313" key="6">
    <source>
        <dbReference type="Proteomes" id="UP000012960"/>
    </source>
</evidence>
<evidence type="ECO:0000313" key="5">
    <source>
        <dbReference type="EnsemblPlants" id="Ma04_p11300.1"/>
    </source>
</evidence>
<dbReference type="CDD" id="cd15800">
    <property type="entry name" value="PMEI-like_2"/>
    <property type="match status" value="1"/>
</dbReference>
<dbReference type="InterPro" id="IPR051955">
    <property type="entry name" value="PME_Inhibitor"/>
</dbReference>
<dbReference type="PANTHER" id="PTHR31080:SF274">
    <property type="entry name" value="PECTINESTERASE_PECTINESTERASE INHIBITOR 26"/>
    <property type="match status" value="1"/>
</dbReference>
<dbReference type="SUPFAM" id="SSF101148">
    <property type="entry name" value="Plant invertase/pectin methylesterase inhibitor"/>
    <property type="match status" value="1"/>
</dbReference>
<feature type="chain" id="PRO_5033921889" evidence="2">
    <location>
        <begin position="21"/>
        <end position="178"/>
    </location>
</feature>
<dbReference type="EnsemblPlants" id="Ma04_t11300.1">
    <property type="protein sequence ID" value="Ma04_p11300.1"/>
    <property type="gene ID" value="Ma04_g11300"/>
</dbReference>
<dbReference type="InterPro" id="IPR035513">
    <property type="entry name" value="Invertase/methylesterase_inhib"/>
</dbReference>
<gene>
    <name evidence="4" type="ORF">GSMUA_116580.1</name>
</gene>
<dbReference type="InParanoid" id="A0A804INJ1"/>
<dbReference type="AlphaFoldDB" id="A0A804INJ1"/>
<reference evidence="5" key="2">
    <citation type="submission" date="2021-05" db="UniProtKB">
        <authorList>
            <consortium name="EnsemblPlants"/>
        </authorList>
    </citation>
    <scope>IDENTIFICATION</scope>
    <source>
        <strain evidence="5">subsp. malaccensis</strain>
    </source>
</reference>
<evidence type="ECO:0000313" key="4">
    <source>
        <dbReference type="EMBL" id="CAG1841863.1"/>
    </source>
</evidence>
<dbReference type="Gene3D" id="1.20.140.40">
    <property type="entry name" value="Invertase/pectin methylesterase inhibitor family protein"/>
    <property type="match status" value="1"/>
</dbReference>
<keyword evidence="1 2" id="KW-0732">Signal</keyword>
<dbReference type="OrthoDB" id="770764at2759"/>
<dbReference type="SMART" id="SM00856">
    <property type="entry name" value="PMEI"/>
    <property type="match status" value="1"/>
</dbReference>
<name>A0A804INJ1_MUSAM</name>
<dbReference type="EMBL" id="HG996469">
    <property type="protein sequence ID" value="CAG1841863.1"/>
    <property type="molecule type" value="Genomic_DNA"/>
</dbReference>
<protein>
    <submittedName>
        <fullName evidence="4">(wild Malaysian banana) hypothetical protein</fullName>
    </submittedName>
</protein>
<dbReference type="Proteomes" id="UP000012960">
    <property type="component" value="Unplaced"/>
</dbReference>
<evidence type="ECO:0000259" key="3">
    <source>
        <dbReference type="SMART" id="SM00856"/>
    </source>
</evidence>
<dbReference type="Gramene" id="Ma04_t11300.1">
    <property type="protein sequence ID" value="Ma04_p11300.1"/>
    <property type="gene ID" value="Ma04_g11300"/>
</dbReference>
<proteinExistence type="predicted"/>
<reference evidence="4" key="1">
    <citation type="submission" date="2021-03" db="EMBL/GenBank/DDBJ databases">
        <authorList>
            <consortium name="Genoscope - CEA"/>
            <person name="William W."/>
        </authorList>
    </citation>
    <scope>NUCLEOTIDE SEQUENCE</scope>
    <source>
        <strain evidence="4">Doubled-haploid Pahang</strain>
    </source>
</reference>